<dbReference type="AlphaFoldDB" id="A0AAD2A422"/>
<evidence type="ECO:0000313" key="3">
    <source>
        <dbReference type="Proteomes" id="UP000834106"/>
    </source>
</evidence>
<sequence length="112" mass="11663">MKFEVLLNSDLPSALGVIYVSKTERFRIFSLHQRIVLDNGTRRGGAGPGRPGPGPGRPGWGPGPMVPGFFPGPAYLVSAVVGCHKTVLAGLDLSALLPSNGNSDKLPAFPAV</sequence>
<evidence type="ECO:0000256" key="1">
    <source>
        <dbReference type="SAM" id="MobiDB-lite"/>
    </source>
</evidence>
<keyword evidence="3" id="KW-1185">Reference proteome</keyword>
<gene>
    <name evidence="2" type="ORF">FPE_LOCUS28560</name>
</gene>
<dbReference type="EMBL" id="OU503053">
    <property type="protein sequence ID" value="CAI9781130.1"/>
    <property type="molecule type" value="Genomic_DNA"/>
</dbReference>
<evidence type="ECO:0000313" key="2">
    <source>
        <dbReference type="EMBL" id="CAI9781130.1"/>
    </source>
</evidence>
<name>A0AAD2A422_9LAMI</name>
<accession>A0AAD2A422</accession>
<feature type="region of interest" description="Disordered" evidence="1">
    <location>
        <begin position="39"/>
        <end position="63"/>
    </location>
</feature>
<reference evidence="2" key="1">
    <citation type="submission" date="2023-05" db="EMBL/GenBank/DDBJ databases">
        <authorList>
            <person name="Huff M."/>
        </authorList>
    </citation>
    <scope>NUCLEOTIDE SEQUENCE</scope>
</reference>
<protein>
    <submittedName>
        <fullName evidence="2">Uncharacterized protein</fullName>
    </submittedName>
</protein>
<proteinExistence type="predicted"/>
<dbReference type="Proteomes" id="UP000834106">
    <property type="component" value="Chromosome 18"/>
</dbReference>
<organism evidence="2 3">
    <name type="scientific">Fraxinus pennsylvanica</name>
    <dbReference type="NCBI Taxonomy" id="56036"/>
    <lineage>
        <taxon>Eukaryota</taxon>
        <taxon>Viridiplantae</taxon>
        <taxon>Streptophyta</taxon>
        <taxon>Embryophyta</taxon>
        <taxon>Tracheophyta</taxon>
        <taxon>Spermatophyta</taxon>
        <taxon>Magnoliopsida</taxon>
        <taxon>eudicotyledons</taxon>
        <taxon>Gunneridae</taxon>
        <taxon>Pentapetalae</taxon>
        <taxon>asterids</taxon>
        <taxon>lamiids</taxon>
        <taxon>Lamiales</taxon>
        <taxon>Oleaceae</taxon>
        <taxon>Oleeae</taxon>
        <taxon>Fraxinus</taxon>
    </lineage>
</organism>